<reference evidence="5 6" key="1">
    <citation type="submission" date="2020-04" db="EMBL/GenBank/DDBJ databases">
        <authorList>
            <person name="De Canck E."/>
        </authorList>
    </citation>
    <scope>NUCLEOTIDE SEQUENCE [LARGE SCALE GENOMIC DNA]</scope>
    <source>
        <strain evidence="5 6">LMG 3431</strain>
    </source>
</reference>
<accession>A0A6S6ZLJ1</accession>
<dbReference type="GO" id="GO:0005829">
    <property type="term" value="C:cytosol"/>
    <property type="evidence" value="ECO:0007669"/>
    <property type="project" value="TreeGrafter"/>
</dbReference>
<dbReference type="InterPro" id="IPR008278">
    <property type="entry name" value="4-PPantetheinyl_Trfase_dom"/>
</dbReference>
<name>A0A6S6ZLJ1_9BURK</name>
<dbReference type="PANTHER" id="PTHR12215:SF10">
    <property type="entry name" value="L-AMINOADIPATE-SEMIALDEHYDE DEHYDROGENASE-PHOSPHOPANTETHEINYL TRANSFERASE"/>
    <property type="match status" value="1"/>
</dbReference>
<proteinExistence type="inferred from homology"/>
<keyword evidence="2" id="KW-0808">Transferase</keyword>
<organism evidence="5 6">
    <name type="scientific">Achromobacter pestifer</name>
    <dbReference type="NCBI Taxonomy" id="1353889"/>
    <lineage>
        <taxon>Bacteria</taxon>
        <taxon>Pseudomonadati</taxon>
        <taxon>Pseudomonadota</taxon>
        <taxon>Betaproteobacteria</taxon>
        <taxon>Burkholderiales</taxon>
        <taxon>Alcaligenaceae</taxon>
        <taxon>Achromobacter</taxon>
    </lineage>
</organism>
<dbReference type="Pfam" id="PF01648">
    <property type="entry name" value="ACPS"/>
    <property type="match status" value="1"/>
</dbReference>
<dbReference type="GO" id="GO:0019878">
    <property type="term" value="P:lysine biosynthetic process via aminoadipic acid"/>
    <property type="evidence" value="ECO:0007669"/>
    <property type="project" value="TreeGrafter"/>
</dbReference>
<dbReference type="PANTHER" id="PTHR12215">
    <property type="entry name" value="PHOSPHOPANTETHEINE TRANSFERASE"/>
    <property type="match status" value="1"/>
</dbReference>
<dbReference type="EMBL" id="CADIJX010000006">
    <property type="protein sequence ID" value="CAB3686382.1"/>
    <property type="molecule type" value="Genomic_DNA"/>
</dbReference>
<evidence type="ECO:0000313" key="5">
    <source>
        <dbReference type="EMBL" id="CAB3686382.1"/>
    </source>
</evidence>
<protein>
    <recommendedName>
        <fullName evidence="4">4'-phosphopantetheinyl transferase domain-containing protein</fullName>
    </recommendedName>
</protein>
<gene>
    <name evidence="5" type="ORF">LMG3431_04640</name>
</gene>
<evidence type="ECO:0000313" key="6">
    <source>
        <dbReference type="Proteomes" id="UP000494108"/>
    </source>
</evidence>
<feature type="domain" description="4'-phosphopantetheinyl transferase" evidence="4">
    <location>
        <begin position="77"/>
        <end position="175"/>
    </location>
</feature>
<dbReference type="Gene3D" id="3.90.470.20">
    <property type="entry name" value="4'-phosphopantetheinyl transferase domain"/>
    <property type="match status" value="1"/>
</dbReference>
<dbReference type="RefSeq" id="WP_246288364.1">
    <property type="nucleotide sequence ID" value="NZ_CADIJX010000006.1"/>
</dbReference>
<dbReference type="SUPFAM" id="SSF56214">
    <property type="entry name" value="4'-phosphopantetheinyl transferase"/>
    <property type="match status" value="1"/>
</dbReference>
<evidence type="ECO:0000256" key="2">
    <source>
        <dbReference type="ARBA" id="ARBA00022679"/>
    </source>
</evidence>
<evidence type="ECO:0000259" key="4">
    <source>
        <dbReference type="Pfam" id="PF01648"/>
    </source>
</evidence>
<dbReference type="InterPro" id="IPR037143">
    <property type="entry name" value="4-PPantetheinyl_Trfase_dom_sf"/>
</dbReference>
<evidence type="ECO:0000256" key="3">
    <source>
        <dbReference type="SAM" id="MobiDB-lite"/>
    </source>
</evidence>
<dbReference type="Proteomes" id="UP000494108">
    <property type="component" value="Unassembled WGS sequence"/>
</dbReference>
<comment type="similarity">
    <text evidence="1">Belongs to the P-Pant transferase superfamily. Gsp/Sfp/HetI/AcpT family.</text>
</comment>
<feature type="region of interest" description="Disordered" evidence="3">
    <location>
        <begin position="1"/>
        <end position="36"/>
    </location>
</feature>
<sequence length="218" mass="23907">MYWADKSAADHYQEKDLSAEDARRVPGPGSRQARKDDWQVSRALLHHVRQSPGAEGVTSLSHSGGHAICARAPAGWAVGADLERMRARDEARLAEWICSQAEQEALLALEDTARRQHFYLLWTLKEAFIKAAGLAFPADMASVGLMPDACGGWRLRAPPGKWHARSWRLGKEWMASVVWSAPDAEVEGPPVGEPQWRAAADCALPRLAVAGDWPHSAS</sequence>
<keyword evidence="6" id="KW-1185">Reference proteome</keyword>
<dbReference type="GO" id="GO:0008897">
    <property type="term" value="F:holo-[acyl-carrier-protein] synthase activity"/>
    <property type="evidence" value="ECO:0007669"/>
    <property type="project" value="InterPro"/>
</dbReference>
<dbReference type="GO" id="GO:0000287">
    <property type="term" value="F:magnesium ion binding"/>
    <property type="evidence" value="ECO:0007669"/>
    <property type="project" value="InterPro"/>
</dbReference>
<feature type="compositionally biased region" description="Basic and acidic residues" evidence="3">
    <location>
        <begin position="7"/>
        <end position="24"/>
    </location>
</feature>
<dbReference type="InterPro" id="IPR050559">
    <property type="entry name" value="P-Pant_transferase_sf"/>
</dbReference>
<dbReference type="AlphaFoldDB" id="A0A6S6ZLJ1"/>
<evidence type="ECO:0000256" key="1">
    <source>
        <dbReference type="ARBA" id="ARBA00010990"/>
    </source>
</evidence>